<keyword evidence="1" id="KW-0677">Repeat</keyword>
<evidence type="ECO:0000256" key="2">
    <source>
        <dbReference type="ARBA" id="ARBA00023122"/>
    </source>
</evidence>
<proteinExistence type="predicted"/>
<evidence type="ECO:0000256" key="4">
    <source>
        <dbReference type="SAM" id="MobiDB-lite"/>
    </source>
</evidence>
<sequence length="481" mass="53501">MEHTGLSSIHDWETIQVSGLVSCQDLIQIDTTSTAEEACLKLIKNSISSIPLYDKNNKSYLGLFDLNDLVKHIYLCISKSGTNTPTRTDHEFDSFYSQKRIQDFSKIKNKAELYDLSKISSNDEFSFLSKNVLKLSDISTFDPFYAVLPETTLMQVIDVFASRLHRVAVMCDGGCISGILSQSTVNKFLVQFLQHFGSSNFSQKLALSGSTESLSGINPNNFSMSELMDSLSWNSLDSFVSKSLIDHKLDKKIIWAVSISTPVLSALYLFQKHQFSSLLIIGSENVTVGSISISDIKYLVMPEFRSLIGESCLELLQKIRQYQGIVNSRDSAPIFSVNATDSLKSVMVKIAATGSHRIWVTSKNLPSNNFAAESGSVSDKRNRKNNIPHCDKQNPITSEVSHVSQNSENQRDLFNDSLYGDNNSPYTLNFLDHNGVTLKLTPPTFLGNYIIGVVSLTDVFKRISSLTVANNDDCIDFTSMN</sequence>
<accession>A0A2T9YWV2</accession>
<keyword evidence="7" id="KW-1185">Reference proteome</keyword>
<dbReference type="EMBL" id="MBFR01000023">
    <property type="protein sequence ID" value="PVU96820.1"/>
    <property type="molecule type" value="Genomic_DNA"/>
</dbReference>
<dbReference type="STRING" id="133385.A0A2T9YWV2"/>
<feature type="region of interest" description="Disordered" evidence="4">
    <location>
        <begin position="371"/>
        <end position="395"/>
    </location>
</feature>
<dbReference type="InterPro" id="IPR046342">
    <property type="entry name" value="CBS_dom_sf"/>
</dbReference>
<gene>
    <name evidence="6" type="ORF">BB561_000951</name>
</gene>
<dbReference type="PANTHER" id="PTHR13780:SF36">
    <property type="entry name" value="CBS DOMAIN-CONTAINING PROTEIN"/>
    <property type="match status" value="1"/>
</dbReference>
<dbReference type="Pfam" id="PF00571">
    <property type="entry name" value="CBS"/>
    <property type="match status" value="3"/>
</dbReference>
<evidence type="ECO:0000313" key="7">
    <source>
        <dbReference type="Proteomes" id="UP000245383"/>
    </source>
</evidence>
<dbReference type="OrthoDB" id="497541at2759"/>
<dbReference type="InterPro" id="IPR050511">
    <property type="entry name" value="AMPK_gamma/SDS23_families"/>
</dbReference>
<dbReference type="Gene3D" id="3.10.580.10">
    <property type="entry name" value="CBS-domain"/>
    <property type="match status" value="2"/>
</dbReference>
<feature type="domain" description="CBS" evidence="5">
    <location>
        <begin position="20"/>
        <end position="86"/>
    </location>
</feature>
<organism evidence="6 7">
    <name type="scientific">Smittium simulii</name>
    <dbReference type="NCBI Taxonomy" id="133385"/>
    <lineage>
        <taxon>Eukaryota</taxon>
        <taxon>Fungi</taxon>
        <taxon>Fungi incertae sedis</taxon>
        <taxon>Zoopagomycota</taxon>
        <taxon>Kickxellomycotina</taxon>
        <taxon>Harpellomycetes</taxon>
        <taxon>Harpellales</taxon>
        <taxon>Legeriomycetaceae</taxon>
        <taxon>Smittium</taxon>
    </lineage>
</organism>
<protein>
    <recommendedName>
        <fullName evidence="5">CBS domain-containing protein</fullName>
    </recommendedName>
</protein>
<comment type="caution">
    <text evidence="6">The sequence shown here is derived from an EMBL/GenBank/DDBJ whole genome shotgun (WGS) entry which is preliminary data.</text>
</comment>
<dbReference type="PANTHER" id="PTHR13780">
    <property type="entry name" value="AMP-ACTIVATED PROTEIN KINASE, GAMMA REGULATORY SUBUNIT"/>
    <property type="match status" value="1"/>
</dbReference>
<evidence type="ECO:0000256" key="1">
    <source>
        <dbReference type="ARBA" id="ARBA00022737"/>
    </source>
</evidence>
<dbReference type="GO" id="GO:0042149">
    <property type="term" value="P:cellular response to glucose starvation"/>
    <property type="evidence" value="ECO:0007669"/>
    <property type="project" value="TreeGrafter"/>
</dbReference>
<dbReference type="SMART" id="SM00116">
    <property type="entry name" value="CBS"/>
    <property type="match status" value="3"/>
</dbReference>
<evidence type="ECO:0000256" key="3">
    <source>
        <dbReference type="PROSITE-ProRule" id="PRU00703"/>
    </source>
</evidence>
<name>A0A2T9YWV2_9FUNG</name>
<dbReference type="Proteomes" id="UP000245383">
    <property type="component" value="Unassembled WGS sequence"/>
</dbReference>
<dbReference type="PROSITE" id="PS51371">
    <property type="entry name" value="CBS"/>
    <property type="match status" value="1"/>
</dbReference>
<keyword evidence="2 3" id="KW-0129">CBS domain</keyword>
<evidence type="ECO:0000259" key="5">
    <source>
        <dbReference type="PROSITE" id="PS51371"/>
    </source>
</evidence>
<evidence type="ECO:0000313" key="6">
    <source>
        <dbReference type="EMBL" id="PVU96820.1"/>
    </source>
</evidence>
<dbReference type="SUPFAM" id="SSF54631">
    <property type="entry name" value="CBS-domain pair"/>
    <property type="match status" value="2"/>
</dbReference>
<dbReference type="AlphaFoldDB" id="A0A2T9YWV2"/>
<reference evidence="6 7" key="1">
    <citation type="journal article" date="2018" name="MBio">
        <title>Comparative Genomics Reveals the Core Gene Toolbox for the Fungus-Insect Symbiosis.</title>
        <authorList>
            <person name="Wang Y."/>
            <person name="Stata M."/>
            <person name="Wang W."/>
            <person name="Stajich J.E."/>
            <person name="White M.M."/>
            <person name="Moncalvo J.M."/>
        </authorList>
    </citation>
    <scope>NUCLEOTIDE SEQUENCE [LARGE SCALE GENOMIC DNA]</scope>
    <source>
        <strain evidence="6 7">SWE-8-4</strain>
    </source>
</reference>
<dbReference type="GO" id="GO:0004865">
    <property type="term" value="F:protein serine/threonine phosphatase inhibitor activity"/>
    <property type="evidence" value="ECO:0007669"/>
    <property type="project" value="TreeGrafter"/>
</dbReference>
<dbReference type="InterPro" id="IPR000644">
    <property type="entry name" value="CBS_dom"/>
</dbReference>